<sequence length="325" mass="38001">MIGIRNITQITIGGVSPFNIADHVALPPFTLNNIRDLYAQYTHETHQPFSDEAIQKVFEETQGQPWLVNRLGSILTLQVKPKTTDEIKLSDIEKAIQIVINEKNVHFDYLFEKAILYQKTVESILSREVKYLPYDNAQSWLIQYGVIRKSDQHAVIANPIYQKILSSLLSTKMFNSQKFKKKIFISYCHDDRQWLDRLTFYLNQIKHQNIDIWFDDSIQTGTNWSVAIADAIQTSHMTICLISPHFLNSEFIRETEIPAIQARQDEGMIVFPILVESCLWYLIDWLKKMQVYPKDNNFLSEFDEKEQKKQFIEMVTEISQLLSSE</sequence>
<comment type="caution">
    <text evidence="2">The sequence shown here is derived from an EMBL/GenBank/DDBJ whole genome shotgun (WGS) entry which is preliminary data.</text>
</comment>
<gene>
    <name evidence="2" type="ORF">OMM_05651</name>
</gene>
<protein>
    <recommendedName>
        <fullName evidence="1">TIR domain-containing protein</fullName>
    </recommendedName>
</protein>
<dbReference type="Gene3D" id="3.40.50.10140">
    <property type="entry name" value="Toll/interleukin-1 receptor homology (TIR) domain"/>
    <property type="match status" value="1"/>
</dbReference>
<dbReference type="SMART" id="SM00255">
    <property type="entry name" value="TIR"/>
    <property type="match status" value="1"/>
</dbReference>
<dbReference type="SUPFAM" id="SSF52540">
    <property type="entry name" value="P-loop containing nucleoside triphosphate hydrolases"/>
    <property type="match status" value="1"/>
</dbReference>
<dbReference type="EMBL" id="ATBP01001982">
    <property type="protein sequence ID" value="ETR66443.1"/>
    <property type="molecule type" value="Genomic_DNA"/>
</dbReference>
<feature type="domain" description="TIR" evidence="1">
    <location>
        <begin position="179"/>
        <end position="319"/>
    </location>
</feature>
<evidence type="ECO:0000313" key="2">
    <source>
        <dbReference type="EMBL" id="ETR66443.1"/>
    </source>
</evidence>
<dbReference type="InterPro" id="IPR027417">
    <property type="entry name" value="P-loop_NTPase"/>
</dbReference>
<dbReference type="Pfam" id="PF13676">
    <property type="entry name" value="TIR_2"/>
    <property type="match status" value="1"/>
</dbReference>
<organism evidence="2 3">
    <name type="scientific">Candidatus Magnetoglobus multicellularis str. Araruama</name>
    <dbReference type="NCBI Taxonomy" id="890399"/>
    <lineage>
        <taxon>Bacteria</taxon>
        <taxon>Pseudomonadati</taxon>
        <taxon>Thermodesulfobacteriota</taxon>
        <taxon>Desulfobacteria</taxon>
        <taxon>Desulfobacterales</taxon>
        <taxon>Desulfobacteraceae</taxon>
        <taxon>Candidatus Magnetoglobus</taxon>
    </lineage>
</organism>
<evidence type="ECO:0000259" key="1">
    <source>
        <dbReference type="PROSITE" id="PS50104"/>
    </source>
</evidence>
<name>A0A1V1NV64_9BACT</name>
<proteinExistence type="predicted"/>
<dbReference type="Proteomes" id="UP000189670">
    <property type="component" value="Unassembled WGS sequence"/>
</dbReference>
<dbReference type="GO" id="GO:0007165">
    <property type="term" value="P:signal transduction"/>
    <property type="evidence" value="ECO:0007669"/>
    <property type="project" value="InterPro"/>
</dbReference>
<dbReference type="AlphaFoldDB" id="A0A1V1NV64"/>
<evidence type="ECO:0000313" key="3">
    <source>
        <dbReference type="Proteomes" id="UP000189670"/>
    </source>
</evidence>
<reference evidence="3" key="1">
    <citation type="submission" date="2012-11" db="EMBL/GenBank/DDBJ databases">
        <authorList>
            <person name="Lucero-Rivera Y.E."/>
            <person name="Tovar-Ramirez D."/>
        </authorList>
    </citation>
    <scope>NUCLEOTIDE SEQUENCE [LARGE SCALE GENOMIC DNA]</scope>
    <source>
        <strain evidence="3">Araruama</strain>
    </source>
</reference>
<dbReference type="InterPro" id="IPR000157">
    <property type="entry name" value="TIR_dom"/>
</dbReference>
<dbReference type="PROSITE" id="PS50104">
    <property type="entry name" value="TIR"/>
    <property type="match status" value="1"/>
</dbReference>
<dbReference type="SUPFAM" id="SSF52200">
    <property type="entry name" value="Toll/Interleukin receptor TIR domain"/>
    <property type="match status" value="1"/>
</dbReference>
<accession>A0A1V1NV64</accession>
<dbReference type="InterPro" id="IPR035897">
    <property type="entry name" value="Toll_tir_struct_dom_sf"/>
</dbReference>